<dbReference type="RefSeq" id="WP_221251295.1">
    <property type="nucleotide sequence ID" value="NZ_AP024355.1"/>
</dbReference>
<dbReference type="InterPro" id="IPR000700">
    <property type="entry name" value="PAS-assoc_C"/>
</dbReference>
<dbReference type="NCBIfam" id="TIGR00254">
    <property type="entry name" value="GGDEF"/>
    <property type="match status" value="1"/>
</dbReference>
<dbReference type="Pfam" id="PF00563">
    <property type="entry name" value="EAL"/>
    <property type="match status" value="1"/>
</dbReference>
<dbReference type="InterPro" id="IPR052155">
    <property type="entry name" value="Biofilm_reg_signaling"/>
</dbReference>
<organism evidence="7 8">
    <name type="scientific">Desulfuromonas versatilis</name>
    <dbReference type="NCBI Taxonomy" id="2802975"/>
    <lineage>
        <taxon>Bacteria</taxon>
        <taxon>Pseudomonadati</taxon>
        <taxon>Thermodesulfobacteriota</taxon>
        <taxon>Desulfuromonadia</taxon>
        <taxon>Desulfuromonadales</taxon>
        <taxon>Desulfuromonadaceae</taxon>
        <taxon>Desulfuromonas</taxon>
    </lineage>
</organism>
<dbReference type="CDD" id="cd00130">
    <property type="entry name" value="PAS"/>
    <property type="match status" value="1"/>
</dbReference>
<dbReference type="PROSITE" id="PS50887">
    <property type="entry name" value="GGDEF"/>
    <property type="match status" value="1"/>
</dbReference>
<evidence type="ECO:0000259" key="5">
    <source>
        <dbReference type="PROSITE" id="PS50885"/>
    </source>
</evidence>
<dbReference type="EMBL" id="AP024355">
    <property type="protein sequence ID" value="BCR03854.1"/>
    <property type="molecule type" value="Genomic_DNA"/>
</dbReference>
<evidence type="ECO:0000313" key="7">
    <source>
        <dbReference type="EMBL" id="BCR03854.1"/>
    </source>
</evidence>
<keyword evidence="1" id="KW-0732">Signal</keyword>
<dbReference type="SMART" id="SM00052">
    <property type="entry name" value="EAL"/>
    <property type="match status" value="1"/>
</dbReference>
<dbReference type="InterPro" id="IPR035965">
    <property type="entry name" value="PAS-like_dom_sf"/>
</dbReference>
<dbReference type="CDD" id="cd01949">
    <property type="entry name" value="GGDEF"/>
    <property type="match status" value="1"/>
</dbReference>
<proteinExistence type="predicted"/>
<feature type="signal peptide" evidence="1">
    <location>
        <begin position="1"/>
        <end position="19"/>
    </location>
</feature>
<dbReference type="PANTHER" id="PTHR44757:SF2">
    <property type="entry name" value="BIOFILM ARCHITECTURE MAINTENANCE PROTEIN MBAA"/>
    <property type="match status" value="1"/>
</dbReference>
<dbReference type="SUPFAM" id="SSF55785">
    <property type="entry name" value="PYP-like sensor domain (PAS domain)"/>
    <property type="match status" value="1"/>
</dbReference>
<dbReference type="CDD" id="cd06225">
    <property type="entry name" value="HAMP"/>
    <property type="match status" value="1"/>
</dbReference>
<reference evidence="7 8" key="1">
    <citation type="journal article" date="2016" name="C (Basel)">
        <title>Selective Growth of and Electricity Production by Marine Exoelectrogenic Bacteria in Self-Aggregated Hydrogel of Microbially Reduced Graphene Oxide.</title>
        <authorList>
            <person name="Yoshida N."/>
            <person name="Goto Y."/>
            <person name="Miyata Y."/>
        </authorList>
    </citation>
    <scope>NUCLEOTIDE SEQUENCE [LARGE SCALE GENOMIC DNA]</scope>
    <source>
        <strain evidence="7 8">NIT-T3</strain>
    </source>
</reference>
<evidence type="ECO:0000259" key="6">
    <source>
        <dbReference type="PROSITE" id="PS50887"/>
    </source>
</evidence>
<dbReference type="InterPro" id="IPR001610">
    <property type="entry name" value="PAC"/>
</dbReference>
<feature type="domain" description="HAMP" evidence="5">
    <location>
        <begin position="196"/>
        <end position="248"/>
    </location>
</feature>
<dbReference type="NCBIfam" id="TIGR00229">
    <property type="entry name" value="sensory_box"/>
    <property type="match status" value="1"/>
</dbReference>
<dbReference type="PROSITE" id="PS50113">
    <property type="entry name" value="PAC"/>
    <property type="match status" value="1"/>
</dbReference>
<dbReference type="SUPFAM" id="SSF55073">
    <property type="entry name" value="Nucleotide cyclase"/>
    <property type="match status" value="1"/>
</dbReference>
<evidence type="ECO:0000313" key="8">
    <source>
        <dbReference type="Proteomes" id="UP001319827"/>
    </source>
</evidence>
<dbReference type="Gene3D" id="6.10.340.10">
    <property type="match status" value="1"/>
</dbReference>
<accession>A0ABN6DVG9</accession>
<evidence type="ECO:0008006" key="9">
    <source>
        <dbReference type="Google" id="ProtNLM"/>
    </source>
</evidence>
<feature type="domain" description="PAC" evidence="3">
    <location>
        <begin position="342"/>
        <end position="394"/>
    </location>
</feature>
<dbReference type="Gene3D" id="3.20.20.450">
    <property type="entry name" value="EAL domain"/>
    <property type="match status" value="1"/>
</dbReference>
<evidence type="ECO:0000259" key="3">
    <source>
        <dbReference type="PROSITE" id="PS50113"/>
    </source>
</evidence>
<dbReference type="Pfam" id="PF08447">
    <property type="entry name" value="PAS_3"/>
    <property type="match status" value="1"/>
</dbReference>
<feature type="domain" description="PAS" evidence="2">
    <location>
        <begin position="267"/>
        <end position="338"/>
    </location>
</feature>
<dbReference type="Gene3D" id="3.30.70.270">
    <property type="match status" value="1"/>
</dbReference>
<dbReference type="PROSITE" id="PS50883">
    <property type="entry name" value="EAL"/>
    <property type="match status" value="1"/>
</dbReference>
<evidence type="ECO:0000256" key="1">
    <source>
        <dbReference type="SAM" id="SignalP"/>
    </source>
</evidence>
<dbReference type="CDD" id="cd01948">
    <property type="entry name" value="EAL"/>
    <property type="match status" value="1"/>
</dbReference>
<dbReference type="SUPFAM" id="SSF158472">
    <property type="entry name" value="HAMP domain-like"/>
    <property type="match status" value="1"/>
</dbReference>
<evidence type="ECO:0000259" key="4">
    <source>
        <dbReference type="PROSITE" id="PS50883"/>
    </source>
</evidence>
<dbReference type="Pfam" id="PF00990">
    <property type="entry name" value="GGDEF"/>
    <property type="match status" value="1"/>
</dbReference>
<dbReference type="Proteomes" id="UP001319827">
    <property type="component" value="Chromosome"/>
</dbReference>
<dbReference type="InterPro" id="IPR013655">
    <property type="entry name" value="PAS_fold_3"/>
</dbReference>
<dbReference type="PROSITE" id="PS50885">
    <property type="entry name" value="HAMP"/>
    <property type="match status" value="1"/>
</dbReference>
<dbReference type="InterPro" id="IPR043128">
    <property type="entry name" value="Rev_trsase/Diguanyl_cyclase"/>
</dbReference>
<dbReference type="InterPro" id="IPR001633">
    <property type="entry name" value="EAL_dom"/>
</dbReference>
<dbReference type="SMART" id="SM00304">
    <property type="entry name" value="HAMP"/>
    <property type="match status" value="1"/>
</dbReference>
<name>A0ABN6DVG9_9BACT</name>
<dbReference type="InterPro" id="IPR035919">
    <property type="entry name" value="EAL_sf"/>
</dbReference>
<dbReference type="SMART" id="SM00267">
    <property type="entry name" value="GGDEF"/>
    <property type="match status" value="1"/>
</dbReference>
<feature type="domain" description="GGDEF" evidence="6">
    <location>
        <begin position="427"/>
        <end position="560"/>
    </location>
</feature>
<dbReference type="SMART" id="SM00091">
    <property type="entry name" value="PAS"/>
    <property type="match status" value="1"/>
</dbReference>
<dbReference type="SUPFAM" id="SSF141868">
    <property type="entry name" value="EAL domain-like"/>
    <property type="match status" value="1"/>
</dbReference>
<dbReference type="SMART" id="SM00086">
    <property type="entry name" value="PAC"/>
    <property type="match status" value="1"/>
</dbReference>
<evidence type="ECO:0000259" key="2">
    <source>
        <dbReference type="PROSITE" id="PS50112"/>
    </source>
</evidence>
<dbReference type="PROSITE" id="PS50112">
    <property type="entry name" value="PAS"/>
    <property type="match status" value="1"/>
</dbReference>
<dbReference type="PANTHER" id="PTHR44757">
    <property type="entry name" value="DIGUANYLATE CYCLASE DGCP"/>
    <property type="match status" value="1"/>
</dbReference>
<sequence length="836" mass="93764">MKRKINFSLIVLFSLFAFGAGVATLNIKTTTQVFNNLLKLHQIEGLRHGLMERILKVQSDLYTVHTSLGHNLDSIIVNVSHLETAAEECLSCHHRPAVAAELEELQRLVEEFKGALSFYITASANRERIDLLKKEAALLGNRLLYNTEQMSFEAGANIERLTTTALIEVERARWILFATLLLSGLVGVLVARHLSRSITRPTAELVHATRCIAAGELGYAIETQFDDEFGELASNLNSMSASLKSGYTKLQQEIAERRLTEAALLESQERYALAAQGANDGLWDWDLRANRIHYSPRWKAMLGLQDEQGAAPAVWLERVHPDDRRHLEAKINAHIDGQTTHFESEFRILHQDGSYRWMLTRGLAVREVTGRAYRMAGSQTEITERKKAEEQLLHDAFHDALTDLPNRALFKNRLQQVFGAAQRNGDFAFAVLFLDLDRFKLINDSLGHLAGDQLLIAVGKRMLGVVRPNDTVARLGGDEFAILLQDIRGLDDAIHIAERIQKELPKPFTIGGHEVFSTASIGISLHSAGHERPEQMLRDADLAMYHAKANGKARYEIYDARMHADTVTHMRVENDLRRAIERKEFQLYYQPILSLASNRITGFEALIRWQHPERGLMAPAEFISIAEETGLITPMGQWALREACSKLSQWQRHGLGSVPLTVNLNLSGKEFTPALLQQIKELLQEMDIAPGTLRLEITESTIMGEPESSAFLLHQLKAMGIGLQIDDFGTGYSSLSYLHQFPIDALKIDRSFVSMMSIDRENLEIIKTIVNLAHNLGMDVIAEGVEKPEELRILKQLGCEYAQGFLISRPIEADSVATLIGREADPDNHLHAGSLR</sequence>
<reference evidence="7 8" key="2">
    <citation type="journal article" date="2021" name="Int. J. Syst. Evol. Microbiol.">
        <title>Isolation and Polyphasic Characterization of Desulfuromonas versatilis sp. Nov., an Electrogenic Bacteria Capable of Versatile Metabolism Isolated from a Graphene Oxide-Reducing Enrichment Culture.</title>
        <authorList>
            <person name="Xie L."/>
            <person name="Yoshida N."/>
            <person name="Ishii S."/>
            <person name="Meng L."/>
        </authorList>
    </citation>
    <scope>NUCLEOTIDE SEQUENCE [LARGE SCALE GENOMIC DNA]</scope>
    <source>
        <strain evidence="7 8">NIT-T3</strain>
    </source>
</reference>
<dbReference type="Pfam" id="PF00672">
    <property type="entry name" value="HAMP"/>
    <property type="match status" value="1"/>
</dbReference>
<feature type="domain" description="EAL" evidence="4">
    <location>
        <begin position="569"/>
        <end position="824"/>
    </location>
</feature>
<dbReference type="InterPro" id="IPR000014">
    <property type="entry name" value="PAS"/>
</dbReference>
<feature type="chain" id="PRO_5047474367" description="Diguanylate cyclase/phosphodiesterase with PAS/PAC sensor(S)" evidence="1">
    <location>
        <begin position="20"/>
        <end position="836"/>
    </location>
</feature>
<dbReference type="InterPro" id="IPR029787">
    <property type="entry name" value="Nucleotide_cyclase"/>
</dbReference>
<dbReference type="InterPro" id="IPR003660">
    <property type="entry name" value="HAMP_dom"/>
</dbReference>
<protein>
    <recommendedName>
        <fullName evidence="9">Diguanylate cyclase/phosphodiesterase with PAS/PAC sensor(S)</fullName>
    </recommendedName>
</protein>
<dbReference type="InterPro" id="IPR000160">
    <property type="entry name" value="GGDEF_dom"/>
</dbReference>
<dbReference type="Gene3D" id="3.30.450.20">
    <property type="entry name" value="PAS domain"/>
    <property type="match status" value="1"/>
</dbReference>
<keyword evidence="8" id="KW-1185">Reference proteome</keyword>
<gene>
    <name evidence="7" type="ORF">DESUT3_09230</name>
</gene>